<dbReference type="Pfam" id="PF14372">
    <property type="entry name" value="hAT-like_RNase-H"/>
    <property type="match status" value="1"/>
</dbReference>
<evidence type="ECO:0000313" key="3">
    <source>
        <dbReference type="Proteomes" id="UP000189703"/>
    </source>
</evidence>
<protein>
    <submittedName>
        <fullName evidence="4">Zinc finger BED domain-containing protein RICESLEEPER 2-like</fullName>
    </submittedName>
</protein>
<sequence>MHCCAHILNLIVQDGLVVIGDAIEKIRDNIVYWKANPKREQKFEETSRQLQIQSNKKLSLDCKSIWNSAYEMLHTTLIYKDVFYRLRQRESQYKCLPTEEEWELAKEICGRLKLFYNVIELFSRTKYPTTNLYVLKVCEIRIALSQWLRCLCKVVRKMALKMVEKFNKYWCVINGILGVAVVLDPRYKMKLMEYFFPMIYVDGALDEIERIRQLYYDLLHEYQFKSKYKEVGHGSETLVSPVYTSENINMEEQDPLSNYDLFINRSSSNLTVKLELDHYLEENVLPRTWNFDILVWWKSNGLKYPTLQTISRNVLTIPISTVASESTLALGEDKKCKREQFLESDDRSVVIEIQNKSKTSKAFVVDEHASEQQEHTGNFTEIQNNFTYQWLEM</sequence>
<gene>
    <name evidence="4" type="primary">LOC104603219</name>
</gene>
<dbReference type="GO" id="GO:0003677">
    <property type="term" value="F:DNA binding"/>
    <property type="evidence" value="ECO:0007669"/>
    <property type="project" value="InterPro"/>
</dbReference>
<evidence type="ECO:0000259" key="1">
    <source>
        <dbReference type="Pfam" id="PF05699"/>
    </source>
</evidence>
<organism evidence="3 4">
    <name type="scientific">Nelumbo nucifera</name>
    <name type="common">Sacred lotus</name>
    <dbReference type="NCBI Taxonomy" id="4432"/>
    <lineage>
        <taxon>Eukaryota</taxon>
        <taxon>Viridiplantae</taxon>
        <taxon>Streptophyta</taxon>
        <taxon>Embryophyta</taxon>
        <taxon>Tracheophyta</taxon>
        <taxon>Spermatophyta</taxon>
        <taxon>Magnoliopsida</taxon>
        <taxon>Proteales</taxon>
        <taxon>Nelumbonaceae</taxon>
        <taxon>Nelumbo</taxon>
    </lineage>
</organism>
<dbReference type="InParanoid" id="A0A1U8AI34"/>
<proteinExistence type="predicted"/>
<reference evidence="4" key="1">
    <citation type="submission" date="2025-08" db="UniProtKB">
        <authorList>
            <consortium name="RefSeq"/>
        </authorList>
    </citation>
    <scope>IDENTIFICATION</scope>
</reference>
<dbReference type="PANTHER" id="PTHR23272">
    <property type="entry name" value="BED FINGER-RELATED"/>
    <property type="match status" value="1"/>
</dbReference>
<dbReference type="GeneID" id="104603219"/>
<feature type="domain" description="HAT C-terminal dimerisation" evidence="1">
    <location>
        <begin position="275"/>
        <end position="328"/>
    </location>
</feature>
<feature type="domain" description="hAT-like transposase RNase-H fold" evidence="2">
    <location>
        <begin position="123"/>
        <end position="222"/>
    </location>
</feature>
<dbReference type="InterPro" id="IPR012337">
    <property type="entry name" value="RNaseH-like_sf"/>
</dbReference>
<dbReference type="GO" id="GO:0046983">
    <property type="term" value="F:protein dimerization activity"/>
    <property type="evidence" value="ECO:0007669"/>
    <property type="project" value="InterPro"/>
</dbReference>
<dbReference type="AlphaFoldDB" id="A0A1U8AI34"/>
<keyword evidence="3" id="KW-1185">Reference proteome</keyword>
<dbReference type="InterPro" id="IPR025525">
    <property type="entry name" value="hAT-like_transposase_RNase-H"/>
</dbReference>
<dbReference type="OMA" id="YETEWIL"/>
<dbReference type="Pfam" id="PF05699">
    <property type="entry name" value="Dimer_Tnp_hAT"/>
    <property type="match status" value="1"/>
</dbReference>
<dbReference type="SUPFAM" id="SSF53098">
    <property type="entry name" value="Ribonuclease H-like"/>
    <property type="match status" value="1"/>
</dbReference>
<accession>A0A1U8AI34</accession>
<evidence type="ECO:0000259" key="2">
    <source>
        <dbReference type="Pfam" id="PF14372"/>
    </source>
</evidence>
<dbReference type="PANTHER" id="PTHR23272:SF184">
    <property type="entry name" value="OS03G0311250 PROTEIN"/>
    <property type="match status" value="1"/>
</dbReference>
<dbReference type="eggNOG" id="KOG1121">
    <property type="taxonomic scope" value="Eukaryota"/>
</dbReference>
<dbReference type="KEGG" id="nnu:104603219"/>
<name>A0A1U8AI34_NELNU</name>
<dbReference type="InterPro" id="IPR008906">
    <property type="entry name" value="HATC_C_dom"/>
</dbReference>
<dbReference type="Proteomes" id="UP000189703">
    <property type="component" value="Unplaced"/>
</dbReference>
<dbReference type="RefSeq" id="XP_010265497.1">
    <property type="nucleotide sequence ID" value="XM_010267195.1"/>
</dbReference>
<evidence type="ECO:0000313" key="4">
    <source>
        <dbReference type="RefSeq" id="XP_010265497.1"/>
    </source>
</evidence>
<dbReference type="OrthoDB" id="1937726at2759"/>